<name>A0ABX8YYJ7_9BACT</name>
<reference evidence="1 2" key="1">
    <citation type="submission" date="2021-05" db="EMBL/GenBank/DDBJ databases">
        <title>Ecology and evolution of chlamydial symbionts of arthropods.</title>
        <authorList>
            <person name="Halter T."/>
            <person name="Sixt B.S."/>
            <person name="Toenshoff E.R."/>
            <person name="Koestlbacher S."/>
            <person name="Schulz F."/>
            <person name="Kostanjsek R."/>
            <person name="Collingro A."/>
            <person name="Hendrickx F."/>
            <person name="Horn M."/>
        </authorList>
    </citation>
    <scope>NUCLEOTIDE SEQUENCE [LARGE SCALE GENOMIC DNA]</scope>
    <source>
        <strain evidence="1 2">15C</strain>
    </source>
</reference>
<dbReference type="EMBL" id="CP075585">
    <property type="protein sequence ID" value="QZA58302.1"/>
    <property type="molecule type" value="Genomic_DNA"/>
</dbReference>
<accession>A0ABX8YYJ7</accession>
<dbReference type="RefSeq" id="WP_194845566.1">
    <property type="nucleotide sequence ID" value="NZ_CP075585.1"/>
</dbReference>
<proteinExistence type="predicted"/>
<gene>
    <name evidence="1" type="ORF">RHAB15C_0000174</name>
</gene>
<organism evidence="1 2">
    <name type="scientific">Candidatus Rhabdochlamydia porcellionis</name>
    <dbReference type="NCBI Taxonomy" id="225148"/>
    <lineage>
        <taxon>Bacteria</taxon>
        <taxon>Pseudomonadati</taxon>
        <taxon>Chlamydiota</taxon>
        <taxon>Chlamydiia</taxon>
        <taxon>Parachlamydiales</taxon>
        <taxon>Candidatus Rhabdochlamydiaceae</taxon>
        <taxon>Candidatus Rhabdochlamydia</taxon>
    </lineage>
</organism>
<dbReference type="Proteomes" id="UP000822862">
    <property type="component" value="Chromosome"/>
</dbReference>
<sequence length="354" mass="39139">MTFYVQSAFDSLIITPVKYVFDTLNGAYENTPLKKVCEVSSRFFKSLLKKPRDLAKGIEALGKCALLVLENKRFGQEVSVIVKEAGKCKGWLTLVGLSDQMSNALNLRSSNVVSFKNGDQLILEAGVHVLREGDTLRLRERAPILEPDTEFQLQNGALVKQGEQFQNGDTNRFLSEGEMELHLGNGDVFLLPKEARFRLGNLHSSREENRGGSLKEIFKKASFRKSLSAWAGVYSSAFESIKFCEITKIVSAQNPFLQIGNLTAIITGALARLGDDHKRYQTKGLGFENLASIAGNVSVFMLGAIPLANKKGLCRVSPKVMLFCSTIATLANLSSHFFKSMTPKYEDVNTLLLK</sequence>
<evidence type="ECO:0000313" key="1">
    <source>
        <dbReference type="EMBL" id="QZA58302.1"/>
    </source>
</evidence>
<keyword evidence="2" id="KW-1185">Reference proteome</keyword>
<evidence type="ECO:0000313" key="2">
    <source>
        <dbReference type="Proteomes" id="UP000822862"/>
    </source>
</evidence>
<protein>
    <submittedName>
        <fullName evidence="1">Uncharacterized protein</fullName>
    </submittedName>
</protein>